<keyword evidence="3" id="KW-0813">Transport</keyword>
<sequence>MDNALRNAFHDALRNTLMGLALAGALVIHTRAEAATVTISCGTVGQEFEQCRKGAEAWAKKAGHQVKVESGPTDASEQLTVFQQQLSAGASEIDVYRVDVVWPGILGAHFIDLKPYMSEEVLSQHFPAIVKNNTVDGKLVAMPWFTDAGLLYYRQDLLEKHGQKPPTTWQELAQVAKLVQDAERKAGNTKMVGFVFQAKAAETLTCNALEWIDSFGGGTIVAEDGKVTINNPKAVEALKTAASWIDTIAPKGVLSYEEEGARGVFQSGNAVFMRNWPYAWALANAPDSPVKGKVGVVALPKGGADGKHTGTLGGWQLAVSKYSKNQEAAADLVKYLTGPEEQKRRALEASFNPTIMSLYKDPDLLKANPFYGNLLDTFTNAVARPSKVTGPKYSRVSADFRNAVHTVLSGKGKPEEQLKDLQGKLDRLSRRGKW</sequence>
<dbReference type="RefSeq" id="WP_395807343.1">
    <property type="nucleotide sequence ID" value="NZ_CP043494.1"/>
</dbReference>
<dbReference type="InterPro" id="IPR050490">
    <property type="entry name" value="Bact_solute-bd_prot1"/>
</dbReference>
<evidence type="ECO:0000313" key="6">
    <source>
        <dbReference type="Proteomes" id="UP001611383"/>
    </source>
</evidence>
<keyword evidence="6" id="KW-1185">Reference proteome</keyword>
<organism evidence="5 6">
    <name type="scientific">Archangium minus</name>
    <dbReference type="NCBI Taxonomy" id="83450"/>
    <lineage>
        <taxon>Bacteria</taxon>
        <taxon>Pseudomonadati</taxon>
        <taxon>Myxococcota</taxon>
        <taxon>Myxococcia</taxon>
        <taxon>Myxococcales</taxon>
        <taxon>Cystobacterineae</taxon>
        <taxon>Archangiaceae</taxon>
        <taxon>Archangium</taxon>
    </lineage>
</organism>
<evidence type="ECO:0000256" key="4">
    <source>
        <dbReference type="ARBA" id="ARBA00022729"/>
    </source>
</evidence>
<dbReference type="EMBL" id="CP043494">
    <property type="protein sequence ID" value="WNG49441.1"/>
    <property type="molecule type" value="Genomic_DNA"/>
</dbReference>
<dbReference type="InterPro" id="IPR006059">
    <property type="entry name" value="SBP"/>
</dbReference>
<keyword evidence="4" id="KW-0732">Signal</keyword>
<dbReference type="SUPFAM" id="SSF53850">
    <property type="entry name" value="Periplasmic binding protein-like II"/>
    <property type="match status" value="1"/>
</dbReference>
<evidence type="ECO:0000256" key="2">
    <source>
        <dbReference type="ARBA" id="ARBA00008520"/>
    </source>
</evidence>
<comment type="similarity">
    <text evidence="2">Belongs to the bacterial solute-binding protein 1 family.</text>
</comment>
<gene>
    <name evidence="5" type="ORF">F0U60_38970</name>
</gene>
<dbReference type="PANTHER" id="PTHR43649:SF34">
    <property type="entry name" value="ABC TRANSPORTER PERIPLASMIC-BINDING PROTEIN YCJN-RELATED"/>
    <property type="match status" value="1"/>
</dbReference>
<accession>A0ABY9X234</accession>
<dbReference type="Gene3D" id="3.40.190.10">
    <property type="entry name" value="Periplasmic binding protein-like II"/>
    <property type="match status" value="2"/>
</dbReference>
<protein>
    <submittedName>
        <fullName evidence="5">ABC transporter substrate-binding protein</fullName>
    </submittedName>
</protein>
<dbReference type="PANTHER" id="PTHR43649">
    <property type="entry name" value="ARABINOSE-BINDING PROTEIN-RELATED"/>
    <property type="match status" value="1"/>
</dbReference>
<dbReference type="Pfam" id="PF01547">
    <property type="entry name" value="SBP_bac_1"/>
    <property type="match status" value="1"/>
</dbReference>
<name>A0ABY9X234_9BACT</name>
<comment type="subcellular location">
    <subcellularLocation>
        <location evidence="1">Periplasm</location>
    </subcellularLocation>
</comment>
<proteinExistence type="inferred from homology"/>
<evidence type="ECO:0000256" key="3">
    <source>
        <dbReference type="ARBA" id="ARBA00022448"/>
    </source>
</evidence>
<reference evidence="5 6" key="1">
    <citation type="submission" date="2019-08" db="EMBL/GenBank/DDBJ databases">
        <title>Archangium and Cystobacter genomes.</title>
        <authorList>
            <person name="Chen I.-C.K."/>
            <person name="Wielgoss S."/>
        </authorList>
    </citation>
    <scope>NUCLEOTIDE SEQUENCE [LARGE SCALE GENOMIC DNA]</scope>
    <source>
        <strain evidence="5 6">Cbm 6</strain>
    </source>
</reference>
<dbReference type="Proteomes" id="UP001611383">
    <property type="component" value="Chromosome"/>
</dbReference>
<evidence type="ECO:0000256" key="1">
    <source>
        <dbReference type="ARBA" id="ARBA00004418"/>
    </source>
</evidence>
<dbReference type="CDD" id="cd14750">
    <property type="entry name" value="PBP2_TMBP"/>
    <property type="match status" value="1"/>
</dbReference>
<evidence type="ECO:0000313" key="5">
    <source>
        <dbReference type="EMBL" id="WNG49441.1"/>
    </source>
</evidence>